<reference evidence="2" key="2">
    <citation type="submission" date="2020-10" db="EMBL/GenBank/DDBJ databases">
        <authorList>
            <person name="Cooper E.A."/>
            <person name="Brenton Z.W."/>
            <person name="Flinn B.S."/>
            <person name="Jenkins J."/>
            <person name="Shu S."/>
            <person name="Flowers D."/>
            <person name="Luo F."/>
            <person name="Wang Y."/>
            <person name="Xia P."/>
            <person name="Barry K."/>
            <person name="Daum C."/>
            <person name="Lipzen A."/>
            <person name="Yoshinaga Y."/>
            <person name="Schmutz J."/>
            <person name="Saski C."/>
            <person name="Vermerris W."/>
            <person name="Kresovich S."/>
        </authorList>
    </citation>
    <scope>NUCLEOTIDE SEQUENCE</scope>
</reference>
<evidence type="ECO:0000256" key="1">
    <source>
        <dbReference type="SAM" id="MobiDB-lite"/>
    </source>
</evidence>
<feature type="region of interest" description="Disordered" evidence="1">
    <location>
        <begin position="1"/>
        <end position="28"/>
    </location>
</feature>
<sequence length="252" mass="27133">MAVPGARRSPRPRPSPQHRIGESSQSQARVVWEPVTDEGVSLDATGWNAAVFCLFAANGTCDHLDCQRGPFAVVLAATVAAESTLSVYSSEACAWSERPLPSAWSDAWTVPRCYVNVAPSALVGNTLYFLIDLGRRILGCDLPTGETFVSIMPPDSLACDPVLMTMEDDDGLFSINLMTDQVKKELENDEICVIKVVPYMSFYTPVVWYPGHWNAAVLCAATASGTCDHINCHGGPFIVVAVGTGCDGIFLE</sequence>
<reference evidence="2" key="1">
    <citation type="journal article" date="2019" name="BMC Genomics">
        <title>A new reference genome for Sorghum bicolor reveals high levels of sequence similarity between sweet and grain genotypes: implications for the genetics of sugar metabolism.</title>
        <authorList>
            <person name="Cooper E.A."/>
            <person name="Brenton Z.W."/>
            <person name="Flinn B.S."/>
            <person name="Jenkins J."/>
            <person name="Shu S."/>
            <person name="Flowers D."/>
            <person name="Luo F."/>
            <person name="Wang Y."/>
            <person name="Xia P."/>
            <person name="Barry K."/>
            <person name="Daum C."/>
            <person name="Lipzen A."/>
            <person name="Yoshinaga Y."/>
            <person name="Schmutz J."/>
            <person name="Saski C."/>
            <person name="Vermerris W."/>
            <person name="Kresovich S."/>
        </authorList>
    </citation>
    <scope>NUCLEOTIDE SEQUENCE</scope>
</reference>
<dbReference type="PANTHER" id="PTHR32133">
    <property type="entry name" value="OS07G0120400 PROTEIN"/>
    <property type="match status" value="1"/>
</dbReference>
<gene>
    <name evidence="2" type="ORF">BDA96_10G042900</name>
</gene>
<accession>A0A921TZN7</accession>
<evidence type="ECO:0000313" key="2">
    <source>
        <dbReference type="EMBL" id="KAG0512769.1"/>
    </source>
</evidence>
<evidence type="ECO:0000313" key="3">
    <source>
        <dbReference type="Proteomes" id="UP000807115"/>
    </source>
</evidence>
<organism evidence="2 3">
    <name type="scientific">Sorghum bicolor</name>
    <name type="common">Sorghum</name>
    <name type="synonym">Sorghum vulgare</name>
    <dbReference type="NCBI Taxonomy" id="4558"/>
    <lineage>
        <taxon>Eukaryota</taxon>
        <taxon>Viridiplantae</taxon>
        <taxon>Streptophyta</taxon>
        <taxon>Embryophyta</taxon>
        <taxon>Tracheophyta</taxon>
        <taxon>Spermatophyta</taxon>
        <taxon>Magnoliopsida</taxon>
        <taxon>Liliopsida</taxon>
        <taxon>Poales</taxon>
        <taxon>Poaceae</taxon>
        <taxon>PACMAD clade</taxon>
        <taxon>Panicoideae</taxon>
        <taxon>Andropogonodae</taxon>
        <taxon>Andropogoneae</taxon>
        <taxon>Sorghinae</taxon>
        <taxon>Sorghum</taxon>
    </lineage>
</organism>
<protein>
    <submittedName>
        <fullName evidence="2">Uncharacterized protein</fullName>
    </submittedName>
</protein>
<comment type="caution">
    <text evidence="2">The sequence shown here is derived from an EMBL/GenBank/DDBJ whole genome shotgun (WGS) entry which is preliminary data.</text>
</comment>
<name>A0A921TZN7_SORBI</name>
<dbReference type="Proteomes" id="UP000807115">
    <property type="component" value="Chromosome 10"/>
</dbReference>
<dbReference type="PANTHER" id="PTHR32133:SF386">
    <property type="entry name" value="F-BOX DOMAIN-CONTAINING PROTEIN"/>
    <property type="match status" value="1"/>
</dbReference>
<dbReference type="EMBL" id="CM027689">
    <property type="protein sequence ID" value="KAG0512769.1"/>
    <property type="molecule type" value="Genomic_DNA"/>
</dbReference>
<proteinExistence type="predicted"/>
<dbReference type="AlphaFoldDB" id="A0A921TZN7"/>